<feature type="binding site" evidence="10">
    <location>
        <position position="390"/>
    </location>
    <ligand>
        <name>Zn(2+)</name>
        <dbReference type="ChEBI" id="CHEBI:29105"/>
        <label>2</label>
        <note>catalytic</note>
    </ligand>
</feature>
<dbReference type="PRINTS" id="PR00791">
    <property type="entry name" value="PEPDIPTASEA"/>
</dbReference>
<reference evidence="14" key="1">
    <citation type="submission" date="2021-02" db="EMBL/GenBank/DDBJ databases">
        <authorList>
            <person name="Bekaert M."/>
        </authorList>
    </citation>
    <scope>NUCLEOTIDE SEQUENCE</scope>
    <source>
        <strain evidence="14">IoA-00</strain>
    </source>
</reference>
<accession>A0A7R8D0W6</accession>
<evidence type="ECO:0000256" key="5">
    <source>
        <dbReference type="PIRSR" id="PIRSR601548-10"/>
    </source>
</evidence>
<evidence type="ECO:0000256" key="7">
    <source>
        <dbReference type="PIRSR" id="PIRSR601548-3"/>
    </source>
</evidence>
<evidence type="ECO:0000256" key="2">
    <source>
        <dbReference type="ARBA" id="ARBA00022729"/>
    </source>
</evidence>
<dbReference type="GO" id="GO:0004180">
    <property type="term" value="F:carboxypeptidase activity"/>
    <property type="evidence" value="ECO:0007669"/>
    <property type="project" value="UniProtKB-KW"/>
</dbReference>
<dbReference type="AlphaFoldDB" id="A0A7R8D0W6"/>
<feature type="binding site" evidence="6">
    <location>
        <position position="517"/>
    </location>
    <ligand>
        <name>chloride</name>
        <dbReference type="ChEBI" id="CHEBI:17996"/>
        <label>1</label>
    </ligand>
</feature>
<feature type="disulfide bond" evidence="8 12">
    <location>
        <begin position="533"/>
        <end position="551"/>
    </location>
</feature>
<dbReference type="PROSITE" id="PS52011">
    <property type="entry name" value="PEPTIDASE_M2"/>
    <property type="match status" value="1"/>
</dbReference>
<feature type="glycosylation site" description="N-linked (GlcNAc...) asparagine" evidence="5">
    <location>
        <position position="95"/>
    </location>
</feature>
<evidence type="ECO:0000256" key="4">
    <source>
        <dbReference type="ARBA" id="ARBA00023180"/>
    </source>
</evidence>
<sequence length="673" mass="77835">MITNKTANIKQGFLSLCASLYRKTSFRVNVVAGILHLLLFSFALLFLSIHAQSPLEAVNRSNEEKKAEKFLVEAEEVLRVAAEKLSKVSWTYSTNITEHNEKLKIEEEKRDAAVLLKYGKMAREFNLDLMSDPYIKRKLKHLSNIGMAALEPNDFEQYTQISSKMNTIYSTAKKFFSNSRDPQELAYYWKEWRTASGGKMRELYKEYVKFVNMAAKLNGFKDGTAMKVNNFESEGFEREIELVWEGLKPLYEQIHAYVRFKLHQKYGSDVIDLEGPIPAHLLGNMWAQSWSNINEITRPYPESSDIDITQELVKQGWNHTRIFKSAEKFFISIGLDPMPKDFWIKSMLVRPKDGREVVCHASAWDFYNGEDFRIKQCTSITQSDFSTVHHEMGHVEYYLQYRNQSFLFRNGANNGFHEGVADILSLAVGTADYYKSLGLMDKNVDEKDPKTNINILFNMATEKLVFMPFGYLVDKYRWDLYSNVVDPEKDLNCHWNKLRLEIQGVSPPVTRNYGYIRYFTAFIYQFQFFKAMCLASKRYVPGDPNMPLHRCNYYGSEEAGDKLKEMLSLGSSIHWRKAMQIMTGSEEMDTSAFREYFYPLEEWLEQENRKNNVTVGWRVKGNNSTCIPGPPGPQISGSSKPSLSSLLLFYNGDFIHLSVIFDLPFLGLRISIT</sequence>
<dbReference type="GO" id="GO:0046872">
    <property type="term" value="F:metal ion binding"/>
    <property type="evidence" value="ECO:0007669"/>
    <property type="project" value="UniProtKB-KW"/>
</dbReference>
<feature type="disulfide bond" evidence="8 12">
    <location>
        <begin position="359"/>
        <end position="377"/>
    </location>
</feature>
<organism evidence="14 15">
    <name type="scientific">Lepeophtheirus salmonis</name>
    <name type="common">Salmon louse</name>
    <name type="synonym">Caligus salmonis</name>
    <dbReference type="NCBI Taxonomy" id="72036"/>
    <lineage>
        <taxon>Eukaryota</taxon>
        <taxon>Metazoa</taxon>
        <taxon>Ecdysozoa</taxon>
        <taxon>Arthropoda</taxon>
        <taxon>Crustacea</taxon>
        <taxon>Multicrustacea</taxon>
        <taxon>Hexanauplia</taxon>
        <taxon>Copepoda</taxon>
        <taxon>Siphonostomatoida</taxon>
        <taxon>Caligidae</taxon>
        <taxon>Lepeophtheirus</taxon>
    </lineage>
</organism>
<feature type="glycosylation site" description="N-linked (GlcNAc...) asparagine" evidence="9">
    <location>
        <position position="59"/>
    </location>
</feature>
<evidence type="ECO:0000256" key="3">
    <source>
        <dbReference type="ARBA" id="ARBA00023157"/>
    </source>
</evidence>
<protein>
    <recommendedName>
        <fullName evidence="13">Angiotensin-converting enzyme</fullName>
        <ecNumber evidence="13">3.4.-.-</ecNumber>
    </recommendedName>
</protein>
<evidence type="ECO:0000256" key="13">
    <source>
        <dbReference type="RuleBase" id="RU361144"/>
    </source>
</evidence>
<dbReference type="GO" id="GO:0008241">
    <property type="term" value="F:peptidyl-dipeptidase activity"/>
    <property type="evidence" value="ECO:0007669"/>
    <property type="project" value="InterPro"/>
</dbReference>
<keyword evidence="13" id="KW-0482">Metalloprotease</keyword>
<evidence type="ECO:0000256" key="1">
    <source>
        <dbReference type="ARBA" id="ARBA00008139"/>
    </source>
</evidence>
<keyword evidence="7 13" id="KW-0862">Zinc</keyword>
<dbReference type="PANTHER" id="PTHR10514">
    <property type="entry name" value="ANGIOTENSIN-CONVERTING ENZYME"/>
    <property type="match status" value="1"/>
</dbReference>
<dbReference type="Pfam" id="PF01401">
    <property type="entry name" value="Peptidase_M2"/>
    <property type="match status" value="1"/>
</dbReference>
<evidence type="ECO:0000256" key="11">
    <source>
        <dbReference type="PIRSR" id="PIRSR601548-9"/>
    </source>
</evidence>
<dbReference type="OrthoDB" id="10029630at2759"/>
<feature type="binding site" evidence="7">
    <location>
        <position position="418"/>
    </location>
    <ligand>
        <name>Zn(2+)</name>
        <dbReference type="ChEBI" id="CHEBI:29105"/>
        <label>1</label>
        <note>catalytic</note>
    </ligand>
</feature>
<dbReference type="EMBL" id="HG994585">
    <property type="protein sequence ID" value="CAF2964978.1"/>
    <property type="molecule type" value="Genomic_DNA"/>
</dbReference>
<feature type="active site" description="Proton acceptor 2" evidence="11">
    <location>
        <position position="391"/>
    </location>
</feature>
<feature type="glycosylation site" description="N-linked (GlcNAc...) asparagine" evidence="9">
    <location>
        <position position="318"/>
    </location>
</feature>
<evidence type="ECO:0000313" key="15">
    <source>
        <dbReference type="Proteomes" id="UP000675881"/>
    </source>
</evidence>
<keyword evidence="7 13" id="KW-0479">Metal-binding</keyword>
<keyword evidence="13" id="KW-0645">Protease</keyword>
<evidence type="ECO:0000256" key="12">
    <source>
        <dbReference type="PROSITE-ProRule" id="PRU01355"/>
    </source>
</evidence>
<dbReference type="GO" id="GO:0005886">
    <property type="term" value="C:plasma membrane"/>
    <property type="evidence" value="ECO:0007669"/>
    <property type="project" value="TreeGrafter"/>
</dbReference>
<proteinExistence type="inferred from homology"/>
<dbReference type="GO" id="GO:0006508">
    <property type="term" value="P:proteolysis"/>
    <property type="evidence" value="ECO:0007669"/>
    <property type="project" value="UniProtKB-KW"/>
</dbReference>
<dbReference type="SUPFAM" id="SSF55486">
    <property type="entry name" value="Metalloproteases ('zincins'), catalytic domain"/>
    <property type="match status" value="1"/>
</dbReference>
<name>A0A7R8D0W6_LEPSM</name>
<feature type="binding site" evidence="10">
    <location>
        <position position="394"/>
    </location>
    <ligand>
        <name>Zn(2+)</name>
        <dbReference type="ChEBI" id="CHEBI:29105"/>
        <label>2</label>
        <note>catalytic</note>
    </ligand>
</feature>
<comment type="cofactor">
    <cofactor evidence="13">
        <name>Zn(2+)</name>
        <dbReference type="ChEBI" id="CHEBI:29105"/>
    </cofactor>
    <text evidence="13">Binds 1 zinc ion per subunit.</text>
</comment>
<keyword evidence="13 14" id="KW-0121">Carboxypeptidase</keyword>
<dbReference type="CDD" id="cd06461">
    <property type="entry name" value="M2_ACE"/>
    <property type="match status" value="1"/>
</dbReference>
<dbReference type="Proteomes" id="UP000675881">
    <property type="component" value="Chromosome 6"/>
</dbReference>
<evidence type="ECO:0000256" key="6">
    <source>
        <dbReference type="PIRSR" id="PIRSR601548-2"/>
    </source>
</evidence>
<evidence type="ECO:0000313" key="14">
    <source>
        <dbReference type="EMBL" id="CAF2964978.1"/>
    </source>
</evidence>
<dbReference type="GO" id="GO:0008237">
    <property type="term" value="F:metallopeptidase activity"/>
    <property type="evidence" value="ECO:0007669"/>
    <property type="project" value="UniProtKB-KW"/>
</dbReference>
<comment type="caution">
    <text evidence="12">Lacks conserved residue(s) required for the propagation of feature annotation.</text>
</comment>
<keyword evidence="2" id="KW-0732">Signal</keyword>
<keyword evidence="13 14" id="KW-0378">Hydrolase</keyword>
<dbReference type="InterPro" id="IPR001548">
    <property type="entry name" value="Peptidase_M2"/>
</dbReference>
<keyword evidence="3 8" id="KW-1015">Disulfide bond</keyword>
<comment type="similarity">
    <text evidence="1 12 13">Belongs to the peptidase M2 family.</text>
</comment>
<keyword evidence="15" id="KW-1185">Reference proteome</keyword>
<feature type="binding site" evidence="7">
    <location>
        <position position="390"/>
    </location>
    <ligand>
        <name>Zn(2+)</name>
        <dbReference type="ChEBI" id="CHEBI:29105"/>
        <label>1</label>
        <note>catalytic</note>
    </ligand>
</feature>
<gene>
    <name evidence="14" type="ORF">LSAA_11985</name>
</gene>
<feature type="binding site" evidence="7">
    <location>
        <position position="394"/>
    </location>
    <ligand>
        <name>Zn(2+)</name>
        <dbReference type="ChEBI" id="CHEBI:29105"/>
        <label>1</label>
        <note>catalytic</note>
    </ligand>
</feature>
<dbReference type="PANTHER" id="PTHR10514:SF44">
    <property type="entry name" value="ANGIOTENSIN-CONVERTING ENZYME-RELATED"/>
    <property type="match status" value="1"/>
</dbReference>
<evidence type="ECO:0000256" key="10">
    <source>
        <dbReference type="PIRSR" id="PIRSR601548-8"/>
    </source>
</evidence>
<evidence type="ECO:0000256" key="9">
    <source>
        <dbReference type="PIRSR" id="PIRSR601548-5"/>
    </source>
</evidence>
<dbReference type="GO" id="GO:0005615">
    <property type="term" value="C:extracellular space"/>
    <property type="evidence" value="ECO:0007669"/>
    <property type="project" value="TreeGrafter"/>
</dbReference>
<dbReference type="EC" id="3.4.-.-" evidence="13"/>
<evidence type="ECO:0000256" key="8">
    <source>
        <dbReference type="PIRSR" id="PIRSR601548-4"/>
    </source>
</evidence>
<feature type="binding site" evidence="10">
    <location>
        <position position="418"/>
    </location>
    <ligand>
        <name>Zn(2+)</name>
        <dbReference type="ChEBI" id="CHEBI:29105"/>
        <label>2</label>
        <note>catalytic</note>
    </ligand>
</feature>
<keyword evidence="4 5" id="KW-0325">Glycoprotein</keyword>